<evidence type="ECO:0000313" key="2">
    <source>
        <dbReference type="EMBL" id="GBF06644.1"/>
    </source>
</evidence>
<dbReference type="AlphaFoldDB" id="A0A2I9CX48"/>
<feature type="compositionally biased region" description="Basic and acidic residues" evidence="1">
    <location>
        <begin position="52"/>
        <end position="69"/>
    </location>
</feature>
<accession>A0A2I9CX48</accession>
<organism evidence="2 3">
    <name type="scientific">Deinococcus aerius</name>
    <dbReference type="NCBI Taxonomy" id="200253"/>
    <lineage>
        <taxon>Bacteria</taxon>
        <taxon>Thermotogati</taxon>
        <taxon>Deinococcota</taxon>
        <taxon>Deinococci</taxon>
        <taxon>Deinococcales</taxon>
        <taxon>Deinococcaceae</taxon>
        <taxon>Deinococcus</taxon>
    </lineage>
</organism>
<dbReference type="Proteomes" id="UP000236569">
    <property type="component" value="Unassembled WGS sequence"/>
</dbReference>
<dbReference type="RefSeq" id="WP_103130012.1">
    <property type="nucleotide sequence ID" value="NZ_BFAG01000010.1"/>
</dbReference>
<gene>
    <name evidence="2" type="ORF">DAERI_100007</name>
</gene>
<name>A0A2I9CX48_9DEIO</name>
<evidence type="ECO:0000313" key="3">
    <source>
        <dbReference type="Proteomes" id="UP000236569"/>
    </source>
</evidence>
<feature type="region of interest" description="Disordered" evidence="1">
    <location>
        <begin position="1"/>
        <end position="69"/>
    </location>
</feature>
<dbReference type="EMBL" id="BFAG01000010">
    <property type="protein sequence ID" value="GBF06644.1"/>
    <property type="molecule type" value="Genomic_DNA"/>
</dbReference>
<proteinExistence type="predicted"/>
<evidence type="ECO:0000256" key="1">
    <source>
        <dbReference type="SAM" id="MobiDB-lite"/>
    </source>
</evidence>
<comment type="caution">
    <text evidence="2">The sequence shown here is derived from an EMBL/GenBank/DDBJ whole genome shotgun (WGS) entry which is preliminary data.</text>
</comment>
<protein>
    <submittedName>
        <fullName evidence="2">Uncharacterized protein</fullName>
    </submittedName>
</protein>
<feature type="compositionally biased region" description="Basic and acidic residues" evidence="1">
    <location>
        <begin position="31"/>
        <end position="44"/>
    </location>
</feature>
<reference evidence="3" key="1">
    <citation type="submission" date="2018-01" db="EMBL/GenBank/DDBJ databases">
        <title>Draft Genome Sequence of the Radioresistant Bacterium Deinococcus aerius TR0125, Isolated from the Higher Atmosphere above Japan.</title>
        <authorList>
            <person name="Satoh K."/>
            <person name="Arai H."/>
            <person name="Sanzen T."/>
            <person name="Kawaguchi Y."/>
            <person name="Hayashi H."/>
            <person name="Yokobori S."/>
            <person name="Yamagishi A."/>
            <person name="Oono Y."/>
            <person name="Narumi I."/>
        </authorList>
    </citation>
    <scope>NUCLEOTIDE SEQUENCE [LARGE SCALE GENOMIC DNA]</scope>
    <source>
        <strain evidence="3">TR0125</strain>
    </source>
</reference>
<keyword evidence="3" id="KW-1185">Reference proteome</keyword>
<sequence length="69" mass="7921">MNDNDDRQDHPQEDTGTPTEHGRWTPEVSEAADREMRELLREDPGTEPATEGVDKSDLSLPRERRPVDH</sequence>
<dbReference type="OrthoDB" id="71778at2"/>
<feature type="compositionally biased region" description="Basic and acidic residues" evidence="1">
    <location>
        <begin position="1"/>
        <end position="13"/>
    </location>
</feature>